<evidence type="ECO:0000313" key="8">
    <source>
        <dbReference type="EMBL" id="NVN52706.1"/>
    </source>
</evidence>
<keyword evidence="4 7" id="KW-1133">Transmembrane helix</keyword>
<dbReference type="EMBL" id="JABFYL010000045">
    <property type="protein sequence ID" value="NVN52706.1"/>
    <property type="molecule type" value="Genomic_DNA"/>
</dbReference>
<feature type="transmembrane region" description="Helical" evidence="7">
    <location>
        <begin position="334"/>
        <end position="359"/>
    </location>
</feature>
<evidence type="ECO:0000256" key="2">
    <source>
        <dbReference type="ARBA" id="ARBA00022448"/>
    </source>
</evidence>
<dbReference type="AlphaFoldDB" id="A0A850PYX8"/>
<keyword evidence="3 7" id="KW-0812">Transmembrane</keyword>
<feature type="transmembrane region" description="Helical" evidence="7">
    <location>
        <begin position="437"/>
        <end position="457"/>
    </location>
</feature>
<comment type="caution">
    <text evidence="8">The sequence shown here is derived from an EMBL/GenBank/DDBJ whole genome shotgun (WGS) entry which is preliminary data.</text>
</comment>
<feature type="transmembrane region" description="Helical" evidence="7">
    <location>
        <begin position="284"/>
        <end position="306"/>
    </location>
</feature>
<organism evidence="8 9">
    <name type="scientific">Mycolicibacterium hippocampi</name>
    <dbReference type="NCBI Taxonomy" id="659824"/>
    <lineage>
        <taxon>Bacteria</taxon>
        <taxon>Bacillati</taxon>
        <taxon>Actinomycetota</taxon>
        <taxon>Actinomycetes</taxon>
        <taxon>Mycobacteriales</taxon>
        <taxon>Mycobacteriaceae</taxon>
        <taxon>Mycolicibacterium</taxon>
    </lineage>
</organism>
<sequence>MAQDPIAQSTSRWRTKSVEQSISDTDEPGTRLRKDLNWWDLTVFGVSVVIGAGIFTITASTAGNITGPAISISFIFAAIACGLAALCYAEFASTVPVAGSAYTFSYATFGEFVAWIIGWDLILEFAVAAAVVAKGWSSYLGTVFGFGGGIADVGGLELDWGALLIITFVTAILAYGTKLSAGVSLAVTTLKVAVVLLVVSVGAFYIKAENYSPFIPPAEAGGDGASGAEQSLFSLITGAEGSNYGWYGLLAGASIVFFAFIGFDIVATTAEETKNPQRDIPRGILASLGIVTVLYVAVAVVLSGMVNYTELRDSESPNLATAFALNGVDWAAKVISIGALAGLTTVVIVLVLGQTRVLFAMSRDGLLPRQMAKTGKRGTPVRITLLVGFVVAVTATIFPIGNLEEMVNIGTLFAFVMVSAGVIVLRRTRPDLKRGFRTPFVPVLPILAIIACVWLMLNLTGLTWMRFGIWMAIGVVVYFVYGRRHSMVGRRAAAASSSSSSADSASS</sequence>
<evidence type="ECO:0000256" key="6">
    <source>
        <dbReference type="SAM" id="MobiDB-lite"/>
    </source>
</evidence>
<evidence type="ECO:0000256" key="7">
    <source>
        <dbReference type="SAM" id="Phobius"/>
    </source>
</evidence>
<name>A0A850PYX8_9MYCO</name>
<dbReference type="Proteomes" id="UP000570517">
    <property type="component" value="Unassembled WGS sequence"/>
</dbReference>
<feature type="transmembrane region" description="Helical" evidence="7">
    <location>
        <begin position="41"/>
        <end position="63"/>
    </location>
</feature>
<feature type="transmembrane region" description="Helical" evidence="7">
    <location>
        <begin position="406"/>
        <end position="425"/>
    </location>
</feature>
<evidence type="ECO:0000256" key="5">
    <source>
        <dbReference type="ARBA" id="ARBA00023136"/>
    </source>
</evidence>
<dbReference type="GO" id="GO:0015171">
    <property type="term" value="F:amino acid transmembrane transporter activity"/>
    <property type="evidence" value="ECO:0007669"/>
    <property type="project" value="TreeGrafter"/>
</dbReference>
<gene>
    <name evidence="8" type="ORF">HLY00_4415</name>
</gene>
<comment type="subcellular location">
    <subcellularLocation>
        <location evidence="1">Membrane</location>
        <topology evidence="1">Multi-pass membrane protein</topology>
    </subcellularLocation>
</comment>
<keyword evidence="9" id="KW-1185">Reference proteome</keyword>
<dbReference type="PANTHER" id="PTHR43243">
    <property type="entry name" value="INNER MEMBRANE TRANSPORTER YGJI-RELATED"/>
    <property type="match status" value="1"/>
</dbReference>
<feature type="transmembrane region" description="Helical" evidence="7">
    <location>
        <begin position="463"/>
        <end position="481"/>
    </location>
</feature>
<protein>
    <submittedName>
        <fullName evidence="8">Putative amino acid permease, GabP family</fullName>
    </submittedName>
</protein>
<keyword evidence="5 7" id="KW-0472">Membrane</keyword>
<feature type="transmembrane region" description="Helical" evidence="7">
    <location>
        <begin position="69"/>
        <end position="91"/>
    </location>
</feature>
<feature type="transmembrane region" description="Helical" evidence="7">
    <location>
        <begin position="380"/>
        <end position="400"/>
    </location>
</feature>
<feature type="transmembrane region" description="Helical" evidence="7">
    <location>
        <begin position="244"/>
        <end position="263"/>
    </location>
</feature>
<evidence type="ECO:0000256" key="1">
    <source>
        <dbReference type="ARBA" id="ARBA00004141"/>
    </source>
</evidence>
<keyword evidence="2" id="KW-0813">Transport</keyword>
<dbReference type="Gene3D" id="1.20.1740.10">
    <property type="entry name" value="Amino acid/polyamine transporter I"/>
    <property type="match status" value="1"/>
</dbReference>
<dbReference type="PIRSF" id="PIRSF006060">
    <property type="entry name" value="AA_transporter"/>
    <property type="match status" value="1"/>
</dbReference>
<evidence type="ECO:0000256" key="3">
    <source>
        <dbReference type="ARBA" id="ARBA00022692"/>
    </source>
</evidence>
<dbReference type="PANTHER" id="PTHR43243:SF4">
    <property type="entry name" value="CATIONIC AMINO ACID TRANSPORTER 4"/>
    <property type="match status" value="1"/>
</dbReference>
<dbReference type="Pfam" id="PF13520">
    <property type="entry name" value="AA_permease_2"/>
    <property type="match status" value="1"/>
</dbReference>
<feature type="transmembrane region" description="Helical" evidence="7">
    <location>
        <begin position="183"/>
        <end position="206"/>
    </location>
</feature>
<accession>A0A850PYX8</accession>
<dbReference type="GO" id="GO:0016020">
    <property type="term" value="C:membrane"/>
    <property type="evidence" value="ECO:0007669"/>
    <property type="project" value="UniProtKB-SubCell"/>
</dbReference>
<feature type="transmembrane region" description="Helical" evidence="7">
    <location>
        <begin position="160"/>
        <end position="176"/>
    </location>
</feature>
<reference evidence="8 9" key="1">
    <citation type="submission" date="2020-05" db="EMBL/GenBank/DDBJ databases">
        <title>Draft genome sequence of Mycobacterium hippocampi DL, isolated from European seabass, Dicentrarchus labrax, reared in fish farms.</title>
        <authorList>
            <person name="Stathopoulou P."/>
            <person name="Asimakis E."/>
            <person name="Tzokas K."/>
            <person name="Batargias C."/>
            <person name="Tsiamis G."/>
        </authorList>
    </citation>
    <scope>NUCLEOTIDE SEQUENCE [LARGE SCALE GENOMIC DNA]</scope>
    <source>
        <strain evidence="8 9">DL</strain>
    </source>
</reference>
<feature type="compositionally biased region" description="Polar residues" evidence="6">
    <location>
        <begin position="1"/>
        <end position="23"/>
    </location>
</feature>
<evidence type="ECO:0000256" key="4">
    <source>
        <dbReference type="ARBA" id="ARBA00022989"/>
    </source>
</evidence>
<feature type="region of interest" description="Disordered" evidence="6">
    <location>
        <begin position="1"/>
        <end position="28"/>
    </location>
</feature>
<evidence type="ECO:0000313" key="9">
    <source>
        <dbReference type="Proteomes" id="UP000570517"/>
    </source>
</evidence>
<proteinExistence type="predicted"/>
<dbReference type="InterPro" id="IPR002293">
    <property type="entry name" value="AA/rel_permease1"/>
</dbReference>